<evidence type="ECO:0000256" key="2">
    <source>
        <dbReference type="ARBA" id="ARBA00022692"/>
    </source>
</evidence>
<gene>
    <name evidence="7" type="ORF">SAMN06295970_12310</name>
</gene>
<feature type="transmembrane region" description="Helical" evidence="5">
    <location>
        <begin position="77"/>
        <end position="92"/>
    </location>
</feature>
<feature type="transmembrane region" description="Helical" evidence="5">
    <location>
        <begin position="124"/>
        <end position="144"/>
    </location>
</feature>
<dbReference type="CDD" id="cd07042">
    <property type="entry name" value="STAS_SulP_like_sulfate_transporter"/>
    <property type="match status" value="1"/>
</dbReference>
<evidence type="ECO:0000313" key="8">
    <source>
        <dbReference type="Proteomes" id="UP001158049"/>
    </source>
</evidence>
<dbReference type="Proteomes" id="UP001158049">
    <property type="component" value="Unassembled WGS sequence"/>
</dbReference>
<keyword evidence="4 5" id="KW-0472">Membrane</keyword>
<dbReference type="InterPro" id="IPR036513">
    <property type="entry name" value="STAS_dom_sf"/>
</dbReference>
<keyword evidence="8" id="KW-1185">Reference proteome</keyword>
<keyword evidence="2 5" id="KW-0812">Transmembrane</keyword>
<dbReference type="RefSeq" id="WP_283444635.1">
    <property type="nucleotide sequence ID" value="NZ_FXUL01000023.1"/>
</dbReference>
<accession>A0ABY1QNC3</accession>
<feature type="transmembrane region" description="Helical" evidence="5">
    <location>
        <begin position="98"/>
        <end position="117"/>
    </location>
</feature>
<dbReference type="Gene3D" id="3.30.750.24">
    <property type="entry name" value="STAS domain"/>
    <property type="match status" value="1"/>
</dbReference>
<dbReference type="InterPro" id="IPR011547">
    <property type="entry name" value="SLC26A/SulP_dom"/>
</dbReference>
<dbReference type="PROSITE" id="PS50801">
    <property type="entry name" value="STAS"/>
    <property type="match status" value="1"/>
</dbReference>
<feature type="transmembrane region" description="Helical" evidence="5">
    <location>
        <begin position="179"/>
        <end position="199"/>
    </location>
</feature>
<organism evidence="7 8">
    <name type="scientific">Noviherbaspirillum suwonense</name>
    <dbReference type="NCBI Taxonomy" id="1224511"/>
    <lineage>
        <taxon>Bacteria</taxon>
        <taxon>Pseudomonadati</taxon>
        <taxon>Pseudomonadota</taxon>
        <taxon>Betaproteobacteria</taxon>
        <taxon>Burkholderiales</taxon>
        <taxon>Oxalobacteraceae</taxon>
        <taxon>Noviherbaspirillum</taxon>
    </lineage>
</organism>
<dbReference type="PANTHER" id="PTHR11814">
    <property type="entry name" value="SULFATE TRANSPORTER"/>
    <property type="match status" value="1"/>
</dbReference>
<feature type="domain" description="STAS" evidence="6">
    <location>
        <begin position="453"/>
        <end position="555"/>
    </location>
</feature>
<evidence type="ECO:0000256" key="1">
    <source>
        <dbReference type="ARBA" id="ARBA00004141"/>
    </source>
</evidence>
<comment type="subcellular location">
    <subcellularLocation>
        <location evidence="1">Membrane</location>
        <topology evidence="1">Multi-pass membrane protein</topology>
    </subcellularLocation>
</comment>
<feature type="transmembrane region" description="Helical" evidence="5">
    <location>
        <begin position="28"/>
        <end position="48"/>
    </location>
</feature>
<dbReference type="Pfam" id="PF00916">
    <property type="entry name" value="Sulfate_transp"/>
    <property type="match status" value="1"/>
</dbReference>
<evidence type="ECO:0000256" key="4">
    <source>
        <dbReference type="ARBA" id="ARBA00023136"/>
    </source>
</evidence>
<dbReference type="Pfam" id="PF01740">
    <property type="entry name" value="STAS"/>
    <property type="match status" value="1"/>
</dbReference>
<dbReference type="EMBL" id="FXUL01000023">
    <property type="protein sequence ID" value="SMP75633.1"/>
    <property type="molecule type" value="Genomic_DNA"/>
</dbReference>
<dbReference type="InterPro" id="IPR001902">
    <property type="entry name" value="SLC26A/SulP_fam"/>
</dbReference>
<dbReference type="SUPFAM" id="SSF52091">
    <property type="entry name" value="SpoIIaa-like"/>
    <property type="match status" value="1"/>
</dbReference>
<feature type="transmembrane region" description="Helical" evidence="5">
    <location>
        <begin position="342"/>
        <end position="361"/>
    </location>
</feature>
<evidence type="ECO:0000259" key="6">
    <source>
        <dbReference type="PROSITE" id="PS50801"/>
    </source>
</evidence>
<sequence length="562" mass="59918">MPAFRLRFRPRLLDELRTYDGTRFGRDLGAGVTVAVVALPLAMAFAIASGATPQAGIMTAIIAGLLISMLGGSRVQIGGPAGAFIVVIYGIIEKYGYGNLLAATMYAGVMLLAMGALKLGSVIRYMPVAIVVGFTNGIAVLIALSQLKDFFGLDIGRMPGDFFGQIRMLAQHAGSVDPATLALGLASLAVVFLWPRLFAGRRSAQLRDQAWFRLLRALPGSIIVLVAATAATVLLQLDVDTIGSRFGGIPQTLPALAVPVFSLDLLRELFAPALTIALLGAIESLLCAKVADNLIGDRHDPNQELMAQGIANMLVPFAGGLPATGTIARTVINIRSGASSPVAGMIHAATLLVIMLAAAPLARHVPLAALAAILLYVAYNMFEWHSLPRMMRLTLPYRILLLATFVLTVAIDLTVAVEVGLVLACVFFIYRISSLTTIEPVQPQFLPSSLPTGVEAYAIFGSLFFGAVGKLEALLAPDRLPPRVLILELHKLINLDVTCLEALEQIHGTLLRHHGRLILCGANHQPRAMMERSGFLDRLGRENCVRDLHAALALVKDEALAA</sequence>
<feature type="transmembrane region" description="Helical" evidence="5">
    <location>
        <begin position="211"/>
        <end position="235"/>
    </location>
</feature>
<evidence type="ECO:0000256" key="3">
    <source>
        <dbReference type="ARBA" id="ARBA00022989"/>
    </source>
</evidence>
<name>A0ABY1QNC3_9BURK</name>
<comment type="caution">
    <text evidence="7">The sequence shown here is derived from an EMBL/GenBank/DDBJ whole genome shotgun (WGS) entry which is preliminary data.</text>
</comment>
<feature type="transmembrane region" description="Helical" evidence="5">
    <location>
        <begin position="367"/>
        <end position="387"/>
    </location>
</feature>
<evidence type="ECO:0000313" key="7">
    <source>
        <dbReference type="EMBL" id="SMP75633.1"/>
    </source>
</evidence>
<proteinExistence type="predicted"/>
<dbReference type="InterPro" id="IPR002645">
    <property type="entry name" value="STAS_dom"/>
</dbReference>
<reference evidence="7 8" key="1">
    <citation type="submission" date="2017-05" db="EMBL/GenBank/DDBJ databases">
        <authorList>
            <person name="Varghese N."/>
            <person name="Submissions S."/>
        </authorList>
    </citation>
    <scope>NUCLEOTIDE SEQUENCE [LARGE SCALE GENOMIC DNA]</scope>
    <source>
        <strain evidence="7 8">DSM 26001</strain>
    </source>
</reference>
<evidence type="ECO:0000256" key="5">
    <source>
        <dbReference type="SAM" id="Phobius"/>
    </source>
</evidence>
<protein>
    <submittedName>
        <fullName evidence="7">Sulfate permease, SulP family</fullName>
    </submittedName>
</protein>
<keyword evidence="3 5" id="KW-1133">Transmembrane helix</keyword>
<feature type="transmembrane region" description="Helical" evidence="5">
    <location>
        <begin position="399"/>
        <end position="430"/>
    </location>
</feature>